<dbReference type="OrthoDB" id="2985014at2759"/>
<dbReference type="PANTHER" id="PTHR43791:SF85">
    <property type="entry name" value="TRANSPORTER, PUTATIVE (AFU_ORTHOLOGUE AFUA_6G00710)-RELATED"/>
    <property type="match status" value="1"/>
</dbReference>
<dbReference type="InterPro" id="IPR020846">
    <property type="entry name" value="MFS_dom"/>
</dbReference>
<evidence type="ECO:0000313" key="9">
    <source>
        <dbReference type="Proteomes" id="UP000077266"/>
    </source>
</evidence>
<dbReference type="SUPFAM" id="SSF103473">
    <property type="entry name" value="MFS general substrate transporter"/>
    <property type="match status" value="1"/>
</dbReference>
<keyword evidence="9" id="KW-1185">Reference proteome</keyword>
<keyword evidence="3 6" id="KW-0812">Transmembrane</keyword>
<feature type="domain" description="Major facilitator superfamily (MFS) profile" evidence="7">
    <location>
        <begin position="1"/>
        <end position="196"/>
    </location>
</feature>
<dbReference type="GO" id="GO:0022857">
    <property type="term" value="F:transmembrane transporter activity"/>
    <property type="evidence" value="ECO:0007669"/>
    <property type="project" value="InterPro"/>
</dbReference>
<proteinExistence type="predicted"/>
<evidence type="ECO:0000256" key="2">
    <source>
        <dbReference type="ARBA" id="ARBA00022448"/>
    </source>
</evidence>
<dbReference type="PANTHER" id="PTHR43791">
    <property type="entry name" value="PERMEASE-RELATED"/>
    <property type="match status" value="1"/>
</dbReference>
<evidence type="ECO:0000256" key="3">
    <source>
        <dbReference type="ARBA" id="ARBA00022692"/>
    </source>
</evidence>
<dbReference type="GO" id="GO:0016020">
    <property type="term" value="C:membrane"/>
    <property type="evidence" value="ECO:0007669"/>
    <property type="project" value="UniProtKB-SubCell"/>
</dbReference>
<dbReference type="AlphaFoldDB" id="A0A165AW15"/>
<dbReference type="InParanoid" id="A0A165AW15"/>
<evidence type="ECO:0000256" key="4">
    <source>
        <dbReference type="ARBA" id="ARBA00022989"/>
    </source>
</evidence>
<keyword evidence="2" id="KW-0813">Transport</keyword>
<feature type="transmembrane region" description="Helical" evidence="6">
    <location>
        <begin position="113"/>
        <end position="132"/>
    </location>
</feature>
<keyword evidence="5 6" id="KW-0472">Membrane</keyword>
<evidence type="ECO:0000313" key="8">
    <source>
        <dbReference type="EMBL" id="KZV79457.1"/>
    </source>
</evidence>
<dbReference type="EMBL" id="KV426615">
    <property type="protein sequence ID" value="KZV79457.1"/>
    <property type="molecule type" value="Genomic_DNA"/>
</dbReference>
<dbReference type="FunFam" id="1.20.1250.20:FF:000018">
    <property type="entry name" value="MFS transporter permease"/>
    <property type="match status" value="1"/>
</dbReference>
<dbReference type="InterPro" id="IPR036259">
    <property type="entry name" value="MFS_trans_sf"/>
</dbReference>
<feature type="transmembrane region" description="Helical" evidence="6">
    <location>
        <begin position="78"/>
        <end position="101"/>
    </location>
</feature>
<dbReference type="InterPro" id="IPR011701">
    <property type="entry name" value="MFS"/>
</dbReference>
<feature type="transmembrane region" description="Helical" evidence="6">
    <location>
        <begin position="152"/>
        <end position="174"/>
    </location>
</feature>
<evidence type="ECO:0000256" key="1">
    <source>
        <dbReference type="ARBA" id="ARBA00004141"/>
    </source>
</evidence>
<dbReference type="Proteomes" id="UP000077266">
    <property type="component" value="Unassembled WGS sequence"/>
</dbReference>
<evidence type="ECO:0000259" key="7">
    <source>
        <dbReference type="PROSITE" id="PS50850"/>
    </source>
</evidence>
<evidence type="ECO:0000256" key="5">
    <source>
        <dbReference type="ARBA" id="ARBA00023136"/>
    </source>
</evidence>
<accession>A0A165AW15</accession>
<evidence type="ECO:0000256" key="6">
    <source>
        <dbReference type="SAM" id="Phobius"/>
    </source>
</evidence>
<feature type="transmembrane region" description="Helical" evidence="6">
    <location>
        <begin position="24"/>
        <end position="46"/>
    </location>
</feature>
<dbReference type="Pfam" id="PF07690">
    <property type="entry name" value="MFS_1"/>
    <property type="match status" value="1"/>
</dbReference>
<sequence length="196" mass="21346">DRTNIGNARISGLQQALDMTDTNYSVALTLTYIAYACIELPGNLLYKRVGPHVLIPTMVILWGIVATIQGFVKSYSGLLVVRFFLGLCEGGLLPGLTLYIASFYPRHMLQLRYALLFTATSLAGAFSGLLSTRGTLPPIFLHMDGVGGLDGWAWVFIIEGLVTVVFGVLVAFILPATLLRARYLTPEEKLAADYVS</sequence>
<name>A0A165AW15_EXIGL</name>
<gene>
    <name evidence="8" type="ORF">EXIGLDRAFT_632025</name>
</gene>
<comment type="subcellular location">
    <subcellularLocation>
        <location evidence="1">Membrane</location>
        <topology evidence="1">Multi-pass membrane protein</topology>
    </subcellularLocation>
</comment>
<dbReference type="Gene3D" id="1.20.1250.20">
    <property type="entry name" value="MFS general substrate transporter like domains"/>
    <property type="match status" value="1"/>
</dbReference>
<dbReference type="STRING" id="1314781.A0A165AW15"/>
<feature type="non-terminal residue" evidence="8">
    <location>
        <position position="1"/>
    </location>
</feature>
<protein>
    <submittedName>
        <fullName evidence="8">MFS general substrate transporter</fullName>
    </submittedName>
</protein>
<reference evidence="8 9" key="1">
    <citation type="journal article" date="2016" name="Mol. Biol. Evol.">
        <title>Comparative Genomics of Early-Diverging Mushroom-Forming Fungi Provides Insights into the Origins of Lignocellulose Decay Capabilities.</title>
        <authorList>
            <person name="Nagy L.G."/>
            <person name="Riley R."/>
            <person name="Tritt A."/>
            <person name="Adam C."/>
            <person name="Daum C."/>
            <person name="Floudas D."/>
            <person name="Sun H."/>
            <person name="Yadav J.S."/>
            <person name="Pangilinan J."/>
            <person name="Larsson K.H."/>
            <person name="Matsuura K."/>
            <person name="Barry K."/>
            <person name="Labutti K."/>
            <person name="Kuo R."/>
            <person name="Ohm R.A."/>
            <person name="Bhattacharya S.S."/>
            <person name="Shirouzu T."/>
            <person name="Yoshinaga Y."/>
            <person name="Martin F.M."/>
            <person name="Grigoriev I.V."/>
            <person name="Hibbett D.S."/>
        </authorList>
    </citation>
    <scope>NUCLEOTIDE SEQUENCE [LARGE SCALE GENOMIC DNA]</scope>
    <source>
        <strain evidence="8 9">HHB12029</strain>
    </source>
</reference>
<feature type="transmembrane region" description="Helical" evidence="6">
    <location>
        <begin position="53"/>
        <end position="72"/>
    </location>
</feature>
<organism evidence="8 9">
    <name type="scientific">Exidia glandulosa HHB12029</name>
    <dbReference type="NCBI Taxonomy" id="1314781"/>
    <lineage>
        <taxon>Eukaryota</taxon>
        <taxon>Fungi</taxon>
        <taxon>Dikarya</taxon>
        <taxon>Basidiomycota</taxon>
        <taxon>Agaricomycotina</taxon>
        <taxon>Agaricomycetes</taxon>
        <taxon>Auriculariales</taxon>
        <taxon>Exidiaceae</taxon>
        <taxon>Exidia</taxon>
    </lineage>
</organism>
<dbReference type="PROSITE" id="PS50850">
    <property type="entry name" value="MFS"/>
    <property type="match status" value="1"/>
</dbReference>
<keyword evidence="4 6" id="KW-1133">Transmembrane helix</keyword>